<feature type="compositionally biased region" description="Basic and acidic residues" evidence="14">
    <location>
        <begin position="170"/>
        <end position="188"/>
    </location>
</feature>
<feature type="region of interest" description="Disordered" evidence="14">
    <location>
        <begin position="871"/>
        <end position="930"/>
    </location>
</feature>
<comment type="catalytic activity">
    <reaction evidence="11">
        <text>O-phospho-L-threonyl-[protein] + H2O = L-threonyl-[protein] + phosphate</text>
        <dbReference type="Rhea" id="RHEA:47004"/>
        <dbReference type="Rhea" id="RHEA-COMP:11060"/>
        <dbReference type="Rhea" id="RHEA-COMP:11605"/>
        <dbReference type="ChEBI" id="CHEBI:15377"/>
        <dbReference type="ChEBI" id="CHEBI:30013"/>
        <dbReference type="ChEBI" id="CHEBI:43474"/>
        <dbReference type="ChEBI" id="CHEBI:61977"/>
        <dbReference type="EC" id="3.1.3.16"/>
    </reaction>
</comment>
<evidence type="ECO:0000256" key="9">
    <source>
        <dbReference type="ARBA" id="ARBA00023242"/>
    </source>
</evidence>
<evidence type="ECO:0000259" key="15">
    <source>
        <dbReference type="PROSITE" id="PS51479"/>
    </source>
</evidence>
<keyword evidence="4" id="KW-0479">Metal-binding</keyword>
<keyword evidence="5" id="KW-0863">Zinc-finger</keyword>
<evidence type="ECO:0000256" key="10">
    <source>
        <dbReference type="ARBA" id="ARBA00047761"/>
    </source>
</evidence>
<evidence type="ECO:0000256" key="4">
    <source>
        <dbReference type="ARBA" id="ARBA00022723"/>
    </source>
</evidence>
<dbReference type="PANTHER" id="PTHR14732">
    <property type="entry name" value="RNA POLYMERASE II SUBUNIT B1 CTD PHOSPHATASE RPAP2-RELATED"/>
    <property type="match status" value="1"/>
</dbReference>
<dbReference type="GO" id="GO:0008270">
    <property type="term" value="F:zinc ion binding"/>
    <property type="evidence" value="ECO:0007669"/>
    <property type="project" value="UniProtKB-KW"/>
</dbReference>
<evidence type="ECO:0000256" key="14">
    <source>
        <dbReference type="SAM" id="MobiDB-lite"/>
    </source>
</evidence>
<feature type="compositionally biased region" description="Polar residues" evidence="14">
    <location>
        <begin position="189"/>
        <end position="199"/>
    </location>
</feature>
<keyword evidence="9" id="KW-0539">Nucleus</keyword>
<evidence type="ECO:0000256" key="3">
    <source>
        <dbReference type="ARBA" id="ARBA00013081"/>
    </source>
</evidence>
<evidence type="ECO:0000313" key="17">
    <source>
        <dbReference type="Proteomes" id="UP000677054"/>
    </source>
</evidence>
<dbReference type="GO" id="GO:0043175">
    <property type="term" value="F:RNA polymerase core enzyme binding"/>
    <property type="evidence" value="ECO:0007669"/>
    <property type="project" value="InterPro"/>
</dbReference>
<dbReference type="PANTHER" id="PTHR14732:SF0">
    <property type="entry name" value="RNA POLYMERASE II SUBUNIT B1 CTD PHOSPHATASE RPAP2-RELATED"/>
    <property type="match status" value="1"/>
</dbReference>
<evidence type="ECO:0000256" key="13">
    <source>
        <dbReference type="SAM" id="Coils"/>
    </source>
</evidence>
<dbReference type="GO" id="GO:0005634">
    <property type="term" value="C:nucleus"/>
    <property type="evidence" value="ECO:0007669"/>
    <property type="project" value="UniProtKB-SubCell"/>
</dbReference>
<feature type="compositionally biased region" description="Acidic residues" evidence="14">
    <location>
        <begin position="905"/>
        <end position="917"/>
    </location>
</feature>
<evidence type="ECO:0000256" key="7">
    <source>
        <dbReference type="ARBA" id="ARBA00022833"/>
    </source>
</evidence>
<gene>
    <name evidence="16" type="ORF">DSTB1V02_LOCUS3109</name>
</gene>
<evidence type="ECO:0000256" key="6">
    <source>
        <dbReference type="ARBA" id="ARBA00022801"/>
    </source>
</evidence>
<organism evidence="16">
    <name type="scientific">Darwinula stevensoni</name>
    <dbReference type="NCBI Taxonomy" id="69355"/>
    <lineage>
        <taxon>Eukaryota</taxon>
        <taxon>Metazoa</taxon>
        <taxon>Ecdysozoa</taxon>
        <taxon>Arthropoda</taxon>
        <taxon>Crustacea</taxon>
        <taxon>Oligostraca</taxon>
        <taxon>Ostracoda</taxon>
        <taxon>Podocopa</taxon>
        <taxon>Podocopida</taxon>
        <taxon>Darwinulocopina</taxon>
        <taxon>Darwinuloidea</taxon>
        <taxon>Darwinulidae</taxon>
        <taxon>Darwinula</taxon>
    </lineage>
</organism>
<feature type="compositionally biased region" description="Basic and acidic residues" evidence="14">
    <location>
        <begin position="918"/>
        <end position="927"/>
    </location>
</feature>
<protein>
    <recommendedName>
        <fullName evidence="3">protein-serine/threonine phosphatase</fullName>
        <ecNumber evidence="3">3.1.3.16</ecNumber>
    </recommendedName>
</protein>
<dbReference type="PROSITE" id="PS51479">
    <property type="entry name" value="ZF_RTR1"/>
    <property type="match status" value="1"/>
</dbReference>
<keyword evidence="6" id="KW-0378">Hydrolase</keyword>
<keyword evidence="8" id="KW-0904">Protein phosphatase</keyword>
<evidence type="ECO:0000256" key="5">
    <source>
        <dbReference type="ARBA" id="ARBA00022771"/>
    </source>
</evidence>
<dbReference type="Gene3D" id="1.25.40.820">
    <property type="match status" value="1"/>
</dbReference>
<name>A0A7R9A019_9CRUS</name>
<dbReference type="SUPFAM" id="SSF48371">
    <property type="entry name" value="ARM repeat"/>
    <property type="match status" value="1"/>
</dbReference>
<evidence type="ECO:0000256" key="1">
    <source>
        <dbReference type="ARBA" id="ARBA00004123"/>
    </source>
</evidence>
<dbReference type="InterPro" id="IPR039693">
    <property type="entry name" value="Rtr1/RPAP2"/>
</dbReference>
<dbReference type="InterPro" id="IPR007308">
    <property type="entry name" value="Rtr1/RPAP2_dom"/>
</dbReference>
<evidence type="ECO:0000313" key="16">
    <source>
        <dbReference type="EMBL" id="CAD7243176.1"/>
    </source>
</evidence>
<evidence type="ECO:0000256" key="12">
    <source>
        <dbReference type="PROSITE-ProRule" id="PRU00812"/>
    </source>
</evidence>
<accession>A0A7R9A019</accession>
<dbReference type="EC" id="3.1.3.16" evidence="3"/>
<dbReference type="InterPro" id="IPR053822">
    <property type="entry name" value="SDE2-like_dom"/>
</dbReference>
<dbReference type="Proteomes" id="UP000677054">
    <property type="component" value="Unassembled WGS sequence"/>
</dbReference>
<comment type="similarity">
    <text evidence="2 12">Belongs to the RPAP2 family.</text>
</comment>
<comment type="subcellular location">
    <subcellularLocation>
        <location evidence="1">Nucleus</location>
    </subcellularLocation>
</comment>
<evidence type="ECO:0000256" key="8">
    <source>
        <dbReference type="ARBA" id="ARBA00022912"/>
    </source>
</evidence>
<dbReference type="Gene3D" id="1.25.10.10">
    <property type="entry name" value="Leucine-rich Repeat Variant"/>
    <property type="match status" value="1"/>
</dbReference>
<feature type="compositionally biased region" description="Basic and acidic residues" evidence="14">
    <location>
        <begin position="149"/>
        <end position="159"/>
    </location>
</feature>
<sequence length="1407" mass="159137">MALLQNMKKNLEKIKEKESMALQVVYKLLQPVSEEELLLLIQTLSLNYYEDVVEERALTDLCGYPLCSQCYEASKYLKEQLPKTAVWLKDGEKEHSGTPIVLLPLDKVKGAAGEEVLFPHPAKWQPEEKFPVVSKQNLSSPFHTSQPSDELHNPLDEPSSKPSGESHLPQNEHKDRHVDDRNIKETEPRTSTVGVTETEVNTKERQNAKQLAATSRLKANNEDPAEVVGMGDFKDNPMLEVERHLLEWFTVDTLILLEGRDVVASKIQELRNTLQQEKVSGDEWSPQSEIELQLLCYRLEAMDIDDLHQSKGYSDAMKEGHSLWKQHDANLKKVKAFFHGNMEEMYQEPDIKKDNDVFEPSLPIVDSKAQKTLRRKIVLEKINSGLRSFLGNVALPPENLSNTLKPLVSTFSLTSKNINLKPAQWQLLGLILLRMLRHQNVLLGGDFDESQKFISSILQGLRLDEGYLDRLKGKGQEKGEDLSMLEGRLMKEHLGCGSQDLHSHCSHDLLCRCSESDERCILDSMSDTSYEKASFALGLVKSTMGLCHQAVVDWFNLCRDVPACMWTRHEKMGGPGRIVQMDETLLRGKQKANKGRLLLGYREPEAGDESSEDADLVADVANVPEGRRNYGRRIEGPWVFGLAMKLDSGVVEQSGAHTQLIESLWTTLKLKVLKEMLGTTQDMKERYLIEPKPNKDMRALVKLEGLREEFVIEESNKHISLPHLKENLSQHVCGAKLLEQAFFMKHGKLLTEGTPLEDGDRIQMCFRTLGGKGGFGSMLRAIGAQIEKTTNHEACRDLSGRRLRDINEEKKLKNWLEKQAEREKEAEERRRQRLQRMLVEPKHEFNDPNYDKARSEIPDKIHDAVEQAFQKNAPATSGVKRPSLHDNEDAPPKKKGVLDKFGIGIDEEEMSEEDLSDEDGKTDDGVTGKKNMASAMEVDEDEVEMPSSSTSKGDKKRFEVKKELPKYCSEKDEPMELEKELESNICLLWDMTVEPAVAILVIQHGILDVITETVRKSCSPRLTEIAVGILGNICCHEAGLEKVKADQQELMQLIVALLSCTDSPTLVEVIRLLYAVVWREQEAGKGNAESNKPSSMWINLLYNEEAYQALVFILKSSTNEDLLIKTSQLLAAILNFEGKAKFFFRIDLVQGVLEAMKQFGITSDKRICEEIWPGIQSLLCCLNLALCSVPESAEILSACWDDVLKILNATLHHLSHQISSTVQRLNQNGLQSVICIINVLSRVTFISPSMDSLHFVLELFDHTQQALHQTKAFVDEDEKPVPSPPPLEQAISASVVANNMLDVLREFCVHVCKHCVASDESQEELNEFLSRSQYKTQYLEIIQERQPAFLDRLHVLTEASPLENPNFVNDKDVYKRNSLRGDNPRRKGSYATVDMLPDDNFEVSDNK</sequence>
<keyword evidence="17" id="KW-1185">Reference proteome</keyword>
<dbReference type="Pfam" id="PF22782">
    <property type="entry name" value="SDE2"/>
    <property type="match status" value="1"/>
</dbReference>
<feature type="domain" description="RTR1-type" evidence="15">
    <location>
        <begin position="39"/>
        <end position="90"/>
    </location>
</feature>
<feature type="region of interest" description="Disordered" evidence="14">
    <location>
        <begin position="134"/>
        <end position="204"/>
    </location>
</feature>
<feature type="coiled-coil region" evidence="13">
    <location>
        <begin position="806"/>
        <end position="837"/>
    </location>
</feature>
<dbReference type="GO" id="GO:0005737">
    <property type="term" value="C:cytoplasm"/>
    <property type="evidence" value="ECO:0007669"/>
    <property type="project" value="TreeGrafter"/>
</dbReference>
<feature type="compositionally biased region" description="Basic and acidic residues" evidence="14">
    <location>
        <begin position="883"/>
        <end position="898"/>
    </location>
</feature>
<proteinExistence type="inferred from homology"/>
<evidence type="ECO:0000256" key="11">
    <source>
        <dbReference type="ARBA" id="ARBA00048336"/>
    </source>
</evidence>
<dbReference type="InterPro" id="IPR016024">
    <property type="entry name" value="ARM-type_fold"/>
</dbReference>
<dbReference type="GO" id="GO:0008420">
    <property type="term" value="F:RNA polymerase II CTD heptapeptide repeat phosphatase activity"/>
    <property type="evidence" value="ECO:0007669"/>
    <property type="project" value="InterPro"/>
</dbReference>
<dbReference type="OrthoDB" id="547031at2759"/>
<keyword evidence="7" id="KW-0862">Zinc</keyword>
<dbReference type="InterPro" id="IPR011989">
    <property type="entry name" value="ARM-like"/>
</dbReference>
<keyword evidence="13" id="KW-0175">Coiled coil</keyword>
<comment type="catalytic activity">
    <reaction evidence="10">
        <text>O-phospho-L-seryl-[protein] + H2O = L-seryl-[protein] + phosphate</text>
        <dbReference type="Rhea" id="RHEA:20629"/>
        <dbReference type="Rhea" id="RHEA-COMP:9863"/>
        <dbReference type="Rhea" id="RHEA-COMP:11604"/>
        <dbReference type="ChEBI" id="CHEBI:15377"/>
        <dbReference type="ChEBI" id="CHEBI:29999"/>
        <dbReference type="ChEBI" id="CHEBI:43474"/>
        <dbReference type="ChEBI" id="CHEBI:83421"/>
        <dbReference type="EC" id="3.1.3.16"/>
    </reaction>
</comment>
<dbReference type="EMBL" id="LR899897">
    <property type="protein sequence ID" value="CAD7243176.1"/>
    <property type="molecule type" value="Genomic_DNA"/>
</dbReference>
<dbReference type="InterPro" id="IPR038534">
    <property type="entry name" value="Rtr1/RPAP2_sf"/>
</dbReference>
<feature type="compositionally biased region" description="Polar residues" evidence="14">
    <location>
        <begin position="134"/>
        <end position="148"/>
    </location>
</feature>
<dbReference type="EMBL" id="CAJPEV010000380">
    <property type="protein sequence ID" value="CAG0884667.1"/>
    <property type="molecule type" value="Genomic_DNA"/>
</dbReference>
<reference evidence="16" key="1">
    <citation type="submission" date="2020-11" db="EMBL/GenBank/DDBJ databases">
        <authorList>
            <person name="Tran Van P."/>
        </authorList>
    </citation>
    <scope>NUCLEOTIDE SEQUENCE</scope>
</reference>
<evidence type="ECO:0000256" key="2">
    <source>
        <dbReference type="ARBA" id="ARBA00005676"/>
    </source>
</evidence>